<evidence type="ECO:0000313" key="5">
    <source>
        <dbReference type="Proteomes" id="UP000818624"/>
    </source>
</evidence>
<keyword evidence="4" id="KW-0413">Isomerase</keyword>
<dbReference type="Gene3D" id="2.40.100.10">
    <property type="entry name" value="Cyclophilin-like"/>
    <property type="match status" value="1"/>
</dbReference>
<feature type="region of interest" description="Disordered" evidence="2">
    <location>
        <begin position="205"/>
        <end position="256"/>
    </location>
</feature>
<evidence type="ECO:0000313" key="4">
    <source>
        <dbReference type="EMBL" id="WFD48105.1"/>
    </source>
</evidence>
<dbReference type="InterPro" id="IPR002130">
    <property type="entry name" value="Cyclophilin-type_PPIase_dom"/>
</dbReference>
<dbReference type="Proteomes" id="UP000818624">
    <property type="component" value="Chromosome 3"/>
</dbReference>
<dbReference type="EC" id="5.2.1.8" evidence="4"/>
<reference evidence="4 5" key="1">
    <citation type="journal article" date="2020" name="Elife">
        <title>Loss of centromere function drives karyotype evolution in closely related Malassezia species.</title>
        <authorList>
            <person name="Sankaranarayanan S.R."/>
            <person name="Ianiri G."/>
            <person name="Coelho M.A."/>
            <person name="Reza M.H."/>
            <person name="Thimmappa B.C."/>
            <person name="Ganguly P."/>
            <person name="Vadnala R.N."/>
            <person name="Sun S."/>
            <person name="Siddharthan R."/>
            <person name="Tellgren-Roth C."/>
            <person name="Dawson T.L."/>
            <person name="Heitman J."/>
            <person name="Sanyal K."/>
        </authorList>
    </citation>
    <scope>NUCLEOTIDE SEQUENCE [LARGE SCALE GENOMIC DNA]</scope>
    <source>
        <strain evidence="4">CBS14141</strain>
    </source>
</reference>
<dbReference type="SUPFAM" id="SSF50891">
    <property type="entry name" value="Cyclophilin-like"/>
    <property type="match status" value="1"/>
</dbReference>
<dbReference type="InterPro" id="IPR020892">
    <property type="entry name" value="Cyclophilin-type_PPIase_CS"/>
</dbReference>
<feature type="region of interest" description="Disordered" evidence="2">
    <location>
        <begin position="467"/>
        <end position="546"/>
    </location>
</feature>
<evidence type="ECO:0000256" key="1">
    <source>
        <dbReference type="ARBA" id="ARBA00000971"/>
    </source>
</evidence>
<evidence type="ECO:0000259" key="3">
    <source>
        <dbReference type="PROSITE" id="PS50072"/>
    </source>
</evidence>
<feature type="compositionally biased region" description="Basic and acidic residues" evidence="2">
    <location>
        <begin position="210"/>
        <end position="221"/>
    </location>
</feature>
<gene>
    <name evidence="4" type="primary">cyp8</name>
    <name evidence="4" type="ORF">GLX27_002773</name>
</gene>
<dbReference type="PRINTS" id="PR00153">
    <property type="entry name" value="CSAPPISMRASE"/>
</dbReference>
<proteinExistence type="predicted"/>
<sequence>MGHGTNDKLFVTPSEHSGVYGRHGASTGARKAEAAVVVPFDMCALTHEAWRTPACLPDEGLVYERANLERFLDKYHVSPASGRPASRDEILALHMARNERGQLYDPVSCKELTDHSHLVAVKPTGNVFLYDTVQQLNLKPKMLRDLVDDTPFTKADLLTLQDPHDPERRTMQKLYHVQNKLTLATTEQADEVHMSTGSTRALLSQVRQHSAADDAPKEVPKEAASGAGAARAPRLSNLSTGRTAASFTSSSLTPRTKTERIEVDEEAEMFDHVASASKHPKALVRLVTNFGALDLELHVDKAPRTVRVSATLTQCYNFLELCRRGTYKDTLFHRNIPGFMLQGGDPTGTGRGGQSIWGKPFEDELVRPGAFRHTARGVLSMANRGPNTNGSQFFVTYRATPHLDTKHTVFGRLVGEPGKSASFRTLDALENVPSDDTDRPLREIRVFETNVVEDPFEAYKQQRDAKYRREHMDDAARAERDAKRRKRDEDRTTWLGTRLADGAAAEPRQSKLPAPRDTHGLAGLGAPRAAPAPRTKARRLGDFSQW</sequence>
<dbReference type="InterPro" id="IPR044666">
    <property type="entry name" value="Cyclophilin_A-like"/>
</dbReference>
<dbReference type="SUPFAM" id="SSF57850">
    <property type="entry name" value="RING/U-box"/>
    <property type="match status" value="1"/>
</dbReference>
<feature type="domain" description="PPIase cyclophilin-type" evidence="3">
    <location>
        <begin position="291"/>
        <end position="451"/>
    </location>
</feature>
<dbReference type="PROSITE" id="PS50072">
    <property type="entry name" value="CSA_PPIASE_2"/>
    <property type="match status" value="1"/>
</dbReference>
<feature type="compositionally biased region" description="Basic and acidic residues" evidence="2">
    <location>
        <begin position="467"/>
        <end position="492"/>
    </location>
</feature>
<keyword evidence="5" id="KW-1185">Reference proteome</keyword>
<dbReference type="InterPro" id="IPR029000">
    <property type="entry name" value="Cyclophilin-like_dom_sf"/>
</dbReference>
<name>A0ABY8ETS3_MALFU</name>
<dbReference type="Gene3D" id="3.30.40.10">
    <property type="entry name" value="Zinc/RING finger domain, C3HC4 (zinc finger)"/>
    <property type="match status" value="1"/>
</dbReference>
<dbReference type="PANTHER" id="PTHR45625">
    <property type="entry name" value="PEPTIDYL-PROLYL CIS-TRANS ISOMERASE-RELATED"/>
    <property type="match status" value="1"/>
</dbReference>
<dbReference type="GO" id="GO:0003755">
    <property type="term" value="F:peptidyl-prolyl cis-trans isomerase activity"/>
    <property type="evidence" value="ECO:0007669"/>
    <property type="project" value="UniProtKB-EC"/>
</dbReference>
<dbReference type="PANTHER" id="PTHR45625:SF1">
    <property type="entry name" value="RING-TYPE E3 UBIQUITIN-PROTEIN LIGASE PPIL2"/>
    <property type="match status" value="1"/>
</dbReference>
<dbReference type="InterPro" id="IPR013083">
    <property type="entry name" value="Znf_RING/FYVE/PHD"/>
</dbReference>
<feature type="compositionally biased region" description="Low complexity" evidence="2">
    <location>
        <begin position="520"/>
        <end position="534"/>
    </location>
</feature>
<dbReference type="EMBL" id="CP046236">
    <property type="protein sequence ID" value="WFD48105.1"/>
    <property type="molecule type" value="Genomic_DNA"/>
</dbReference>
<comment type="catalytic activity">
    <reaction evidence="1">
        <text>[protein]-peptidylproline (omega=180) = [protein]-peptidylproline (omega=0)</text>
        <dbReference type="Rhea" id="RHEA:16237"/>
        <dbReference type="Rhea" id="RHEA-COMP:10747"/>
        <dbReference type="Rhea" id="RHEA-COMP:10748"/>
        <dbReference type="ChEBI" id="CHEBI:83833"/>
        <dbReference type="ChEBI" id="CHEBI:83834"/>
        <dbReference type="EC" id="5.2.1.8"/>
    </reaction>
</comment>
<protein>
    <submittedName>
        <fullName evidence="4">Peptidylprolyl isomerase</fullName>
        <ecNumber evidence="4">5.2.1.8</ecNumber>
    </submittedName>
</protein>
<organism evidence="4 5">
    <name type="scientific">Malassezia furfur</name>
    <name type="common">Pityriasis versicolor infection agent</name>
    <name type="synonym">Pityrosporum furfur</name>
    <dbReference type="NCBI Taxonomy" id="55194"/>
    <lineage>
        <taxon>Eukaryota</taxon>
        <taxon>Fungi</taxon>
        <taxon>Dikarya</taxon>
        <taxon>Basidiomycota</taxon>
        <taxon>Ustilaginomycotina</taxon>
        <taxon>Malasseziomycetes</taxon>
        <taxon>Malasseziales</taxon>
        <taxon>Malasseziaceae</taxon>
        <taxon>Malassezia</taxon>
    </lineage>
</organism>
<dbReference type="PROSITE" id="PS00170">
    <property type="entry name" value="CSA_PPIASE_1"/>
    <property type="match status" value="1"/>
</dbReference>
<dbReference type="Pfam" id="PF00160">
    <property type="entry name" value="Pro_isomerase"/>
    <property type="match status" value="1"/>
</dbReference>
<accession>A0ABY8ETS3</accession>
<feature type="region of interest" description="Disordered" evidence="2">
    <location>
        <begin position="1"/>
        <end position="24"/>
    </location>
</feature>
<feature type="compositionally biased region" description="Low complexity" evidence="2">
    <location>
        <begin position="223"/>
        <end position="232"/>
    </location>
</feature>
<dbReference type="CDD" id="cd01923">
    <property type="entry name" value="cyclophilin_RING"/>
    <property type="match status" value="1"/>
</dbReference>
<feature type="compositionally biased region" description="Polar residues" evidence="2">
    <location>
        <begin position="236"/>
        <end position="255"/>
    </location>
</feature>
<evidence type="ECO:0000256" key="2">
    <source>
        <dbReference type="SAM" id="MobiDB-lite"/>
    </source>
</evidence>